<dbReference type="SMART" id="SM00460">
    <property type="entry name" value="TGc"/>
    <property type="match status" value="1"/>
</dbReference>
<dbReference type="GO" id="GO:0110085">
    <property type="term" value="C:mitotic actomyosin contractile ring"/>
    <property type="evidence" value="ECO:0007669"/>
    <property type="project" value="TreeGrafter"/>
</dbReference>
<dbReference type="EMBL" id="NHZQ01000334">
    <property type="protein sequence ID" value="PSK42690.1"/>
    <property type="molecule type" value="Genomic_DNA"/>
</dbReference>
<feature type="compositionally biased region" description="Low complexity" evidence="3">
    <location>
        <begin position="565"/>
        <end position="614"/>
    </location>
</feature>
<gene>
    <name evidence="5" type="ORF">B9Z65_5612</name>
</gene>
<reference evidence="5 6" key="1">
    <citation type="submission" date="2017-05" db="EMBL/GenBank/DDBJ databases">
        <title>Draft genome sequence of Elsinoe australis.</title>
        <authorList>
            <person name="Cheng Q."/>
        </authorList>
    </citation>
    <scope>NUCLEOTIDE SEQUENCE [LARGE SCALE GENOMIC DNA]</scope>
    <source>
        <strain evidence="5 6">NL1</strain>
    </source>
</reference>
<dbReference type="STRING" id="40998.A0A2P7Z392"/>
<dbReference type="Pfam" id="PF00018">
    <property type="entry name" value="SH3_1"/>
    <property type="match status" value="1"/>
</dbReference>
<evidence type="ECO:0000256" key="2">
    <source>
        <dbReference type="PROSITE-ProRule" id="PRU00192"/>
    </source>
</evidence>
<dbReference type="SUPFAM" id="SSF50044">
    <property type="entry name" value="SH3-domain"/>
    <property type="match status" value="1"/>
</dbReference>
<evidence type="ECO:0000259" key="4">
    <source>
        <dbReference type="PROSITE" id="PS50002"/>
    </source>
</evidence>
<organism evidence="5 6">
    <name type="scientific">Elsinoe australis</name>
    <dbReference type="NCBI Taxonomy" id="40998"/>
    <lineage>
        <taxon>Eukaryota</taxon>
        <taxon>Fungi</taxon>
        <taxon>Dikarya</taxon>
        <taxon>Ascomycota</taxon>
        <taxon>Pezizomycotina</taxon>
        <taxon>Dothideomycetes</taxon>
        <taxon>Dothideomycetidae</taxon>
        <taxon>Myriangiales</taxon>
        <taxon>Elsinoaceae</taxon>
        <taxon>Elsinoe</taxon>
    </lineage>
</organism>
<dbReference type="FunFam" id="3.10.620.30:FF:000005">
    <property type="entry name" value="SH3 domain protein (Cyk3), putative"/>
    <property type="match status" value="1"/>
</dbReference>
<dbReference type="InterPro" id="IPR036028">
    <property type="entry name" value="SH3-like_dom_sf"/>
</dbReference>
<dbReference type="InterPro" id="IPR002931">
    <property type="entry name" value="Transglutaminase-like"/>
</dbReference>
<comment type="caution">
    <text evidence="5">The sequence shown here is derived from an EMBL/GenBank/DDBJ whole genome shotgun (WGS) entry which is preliminary data.</text>
</comment>
<dbReference type="Proteomes" id="UP000243723">
    <property type="component" value="Unassembled WGS sequence"/>
</dbReference>
<dbReference type="Gene3D" id="2.30.30.40">
    <property type="entry name" value="SH3 Domains"/>
    <property type="match status" value="1"/>
</dbReference>
<evidence type="ECO:0000313" key="5">
    <source>
        <dbReference type="EMBL" id="PSK42690.1"/>
    </source>
</evidence>
<feature type="compositionally biased region" description="Basic and acidic residues" evidence="3">
    <location>
        <begin position="120"/>
        <end position="132"/>
    </location>
</feature>
<feature type="compositionally biased region" description="Pro residues" evidence="3">
    <location>
        <begin position="351"/>
        <end position="360"/>
    </location>
</feature>
<feature type="compositionally biased region" description="Polar residues" evidence="3">
    <location>
        <begin position="723"/>
        <end position="735"/>
    </location>
</feature>
<dbReference type="FunFam" id="2.30.30.40:FF:000168">
    <property type="entry name" value="SH3 domain protein (Cyk3)"/>
    <property type="match status" value="1"/>
</dbReference>
<evidence type="ECO:0000256" key="3">
    <source>
        <dbReference type="SAM" id="MobiDB-lite"/>
    </source>
</evidence>
<dbReference type="Gene3D" id="3.10.620.30">
    <property type="match status" value="1"/>
</dbReference>
<dbReference type="OrthoDB" id="6129702at2759"/>
<dbReference type="SUPFAM" id="SSF54001">
    <property type="entry name" value="Cysteine proteinases"/>
    <property type="match status" value="1"/>
</dbReference>
<dbReference type="SMART" id="SM00326">
    <property type="entry name" value="SH3"/>
    <property type="match status" value="1"/>
</dbReference>
<dbReference type="CDD" id="cd11889">
    <property type="entry name" value="SH3_Cyk3p-like"/>
    <property type="match status" value="1"/>
</dbReference>
<protein>
    <submittedName>
        <fullName evidence="5">Cytokinesis protein 3</fullName>
    </submittedName>
</protein>
<dbReference type="Pfam" id="PF24584">
    <property type="entry name" value="Ig_CYK3_C"/>
    <property type="match status" value="2"/>
</dbReference>
<evidence type="ECO:0000256" key="1">
    <source>
        <dbReference type="ARBA" id="ARBA00022443"/>
    </source>
</evidence>
<keyword evidence="1 2" id="KW-0728">SH3 domain</keyword>
<feature type="region of interest" description="Disordered" evidence="3">
    <location>
        <begin position="1210"/>
        <end position="1246"/>
    </location>
</feature>
<accession>A0A2P7Z392</accession>
<dbReference type="InterPro" id="IPR038765">
    <property type="entry name" value="Papain-like_cys_pep_sf"/>
</dbReference>
<evidence type="ECO:0000313" key="6">
    <source>
        <dbReference type="Proteomes" id="UP000243723"/>
    </source>
</evidence>
<dbReference type="PROSITE" id="PS50002">
    <property type="entry name" value="SH3"/>
    <property type="match status" value="1"/>
</dbReference>
<proteinExistence type="predicted"/>
<sequence length="1366" mass="150008">MGGPPQQVPTRFPCWCRAVYSWGGETKRDLGFVEGDLIECLNAGDGSWWTGRLRRDQRAVGLFPSNFVQVLGEDFQPAPISRNISPMPSTNGASPQKANSTFRKPFQAYEKLGYKGSENSSREATPEKEKPKSKWKPYSSMKTAQAPTGTLKKTGGSSPLKEENKFRIPSPPARTVARMKSRAHSPAPPQARARSPAPPGAYRPVSPNPSMRPVSPMIPRAVSPAPSQYRPHSANPQTYRPHSPNPEMYRSHSPNPEMYRPHSPNPQMYRPRSPNPQMYRPHSPNPQVMRPHSPNPQMYRPQSAMDYQQYRAASPNPQQEYHDSRAPSPQPWKQDDYYSRAPSPGFDVGSSPPPPAPPPHRTMYQASRAPSPAPPQSQQQDMDGRHSPAPPHSPGMTPSPLRDAMNEVMSSLHDMSGVAREPSPAPKQPPGVWSPDAFEELRSQKQQPLRAQSALGLSHQYQSNDSDSNPSLPPSRDGPPVLSNYVQRMEQRLRHAKSSGMDFSSPEDDIQTVSDHPPLQQVMRMGTGARRTESRTSDRSESQRQRMALHRKSAYELGRNALNRTSTVKSSVTSSSSGWRSNATTQSNSTQATSQSIMSKSSAGAVSATSAGSLSRRKFGMGSLKGRRPLSVLSSRSQVDLHDDFEKSRPSRPASPISGPSYHSSHATQSGAPTPVADWNVNPMESAGILGGLSAPRAKKSGFFKKMLATAKTTAKTGAANARSTIGSSNGSRPSSRAGPMVRKSLIPDGVTAISHESENLLTSSAHRDMGLGGGSEWMQVRRDVNRSNSLSRNEKLERAERCQMLDILVIKPIEELLDQVEGDESLDGLPVSEPTDFQQPSLQLVDKSTRFINSIPPSVTPQALAQAYLCRPFRSDVQRLRAIFTWVSERITWEEDFVGPIETRRVVQTKRGCSEEIANLVRDLCVAVGLHAEVVRGYLKGPGEAFDQDALSRPNHWWNAVLCDGEWRIMDCSLAGPTNPRRSEYSSANSNVAEGWWFLARPMEICYTHIPCNFEQQHLCPPVAPEILLSLPCACPPYFRHGVEMVDFESSMLHVEGLEMTHLKLAVPEDVECVAEVEARAFARDYDGDLFESGDVVRKPAFAQPQWVGGRKIFTIKAVLPGDEGTGVLRIYAGKRGLMHSITSNPHALALSLPISHSGTNPPFAFHTRHPTPHAQRHDLYVVQPQCHRLVINNTFVFCIRQHPSSLSRFTPDTWGSSTTPGSASASSRSQSSMGMRPVSPNPYVRPTSAMSMISVNTVSASVAGSNYSNGSNGSGSDGAGMSDKQLKPAKLAVQSPSGKIIRLTRKQEYLSREEQMGGASGGTGQELASSWETVIKVGERGTWRGLVLADRSARWCVFAEWECI</sequence>
<dbReference type="GO" id="GO:0140278">
    <property type="term" value="P:mitotic division septum assembly"/>
    <property type="evidence" value="ECO:0007669"/>
    <property type="project" value="TreeGrafter"/>
</dbReference>
<feature type="domain" description="SH3" evidence="4">
    <location>
        <begin position="11"/>
        <end position="73"/>
    </location>
</feature>
<feature type="compositionally biased region" description="Basic and acidic residues" evidence="3">
    <location>
        <begin position="530"/>
        <end position="544"/>
    </location>
</feature>
<dbReference type="InterPro" id="IPR056409">
    <property type="entry name" value="Ig_CYK3_C"/>
</dbReference>
<dbReference type="PANTHER" id="PTHR46333:SF2">
    <property type="entry name" value="CYTOKINESIS PROTEIN 3"/>
    <property type="match status" value="1"/>
</dbReference>
<name>A0A2P7Z392_9PEZI</name>
<feature type="compositionally biased region" description="Basic and acidic residues" evidence="3">
    <location>
        <begin position="639"/>
        <end position="649"/>
    </location>
</feature>
<feature type="region of interest" description="Disordered" evidence="3">
    <location>
        <begin position="80"/>
        <end position="679"/>
    </location>
</feature>
<dbReference type="InterPro" id="IPR035553">
    <property type="entry name" value="Cyk3_SH3"/>
</dbReference>
<dbReference type="InterPro" id="IPR001452">
    <property type="entry name" value="SH3_domain"/>
</dbReference>
<feature type="compositionally biased region" description="Low complexity" evidence="3">
    <location>
        <begin position="1218"/>
        <end position="1239"/>
    </location>
</feature>
<keyword evidence="6" id="KW-1185">Reference proteome</keyword>
<feature type="compositionally biased region" description="Polar residues" evidence="3">
    <location>
        <begin position="661"/>
        <end position="672"/>
    </location>
</feature>
<feature type="region of interest" description="Disordered" evidence="3">
    <location>
        <begin position="715"/>
        <end position="740"/>
    </location>
</feature>
<dbReference type="InterPro" id="IPR052557">
    <property type="entry name" value="CAP/Cytokinesis_protein"/>
</dbReference>
<feature type="compositionally biased region" description="Polar residues" evidence="3">
    <location>
        <begin position="82"/>
        <end position="102"/>
    </location>
</feature>
<dbReference type="PANTHER" id="PTHR46333">
    <property type="entry name" value="CYTOKINESIS PROTEIN 3"/>
    <property type="match status" value="1"/>
</dbReference>
<dbReference type="Pfam" id="PF01841">
    <property type="entry name" value="Transglut_core"/>
    <property type="match status" value="1"/>
</dbReference>
<feature type="compositionally biased region" description="Low complexity" evidence="3">
    <location>
        <begin position="365"/>
        <end position="380"/>
    </location>
</feature>